<dbReference type="PANTHER" id="PTHR32282:SF11">
    <property type="entry name" value="PENICILLIN-BINDING PROTEIN 1B"/>
    <property type="match status" value="1"/>
</dbReference>
<keyword evidence="4" id="KW-1003">Cell membrane</keyword>
<evidence type="ECO:0000313" key="21">
    <source>
        <dbReference type="Proteomes" id="UP000064249"/>
    </source>
</evidence>
<dbReference type="InterPro" id="IPR001264">
    <property type="entry name" value="Glyco_trans_51"/>
</dbReference>
<dbReference type="GO" id="GO:0008360">
    <property type="term" value="P:regulation of cell shape"/>
    <property type="evidence" value="ECO:0007669"/>
    <property type="project" value="UniProtKB-KW"/>
</dbReference>
<evidence type="ECO:0000256" key="10">
    <source>
        <dbReference type="ARBA" id="ARBA00022960"/>
    </source>
</evidence>
<dbReference type="Gene3D" id="3.30.700.20">
    <property type="entry name" value="Hypothetical protein ph0010, domain 1"/>
    <property type="match status" value="1"/>
</dbReference>
<comment type="subcellular location">
    <subcellularLocation>
        <location evidence="1">Cell membrane</location>
    </subcellularLocation>
</comment>
<keyword evidence="13" id="KW-0511">Multifunctional enzyme</keyword>
<comment type="catalytic activity">
    <reaction evidence="15">
        <text>Preferential cleavage: (Ac)2-L-Lys-D-Ala-|-D-Ala. Also transpeptidation of peptidyl-alanyl moieties that are N-acyl substituents of D-alanine.</text>
        <dbReference type="EC" id="3.4.16.4"/>
    </reaction>
</comment>
<dbReference type="InterPro" id="IPR001460">
    <property type="entry name" value="PCN-bd_Tpept"/>
</dbReference>
<keyword evidence="11" id="KW-0573">Peptidoglycan synthesis</keyword>
<protein>
    <submittedName>
        <fullName evidence="20">Penicillin-binding protein</fullName>
    </submittedName>
</protein>
<dbReference type="InterPro" id="IPR002733">
    <property type="entry name" value="AMMECR1_domain"/>
</dbReference>
<keyword evidence="5" id="KW-0121">Carboxypeptidase</keyword>
<feature type="compositionally biased region" description="Basic and acidic residues" evidence="17">
    <location>
        <begin position="234"/>
        <end position="252"/>
    </location>
</feature>
<dbReference type="InterPro" id="IPR050396">
    <property type="entry name" value="Glycosyltr_51/Transpeptidase"/>
</dbReference>
<evidence type="ECO:0000313" key="20">
    <source>
        <dbReference type="EMBL" id="KUK46482.1"/>
    </source>
</evidence>
<keyword evidence="18" id="KW-0812">Transmembrane</keyword>
<dbReference type="Gene3D" id="3.30.1490.150">
    <property type="entry name" value="Hypothetical protein ph0010, domain 2"/>
    <property type="match status" value="1"/>
</dbReference>
<dbReference type="GO" id="GO:0071555">
    <property type="term" value="P:cell wall organization"/>
    <property type="evidence" value="ECO:0007669"/>
    <property type="project" value="UniProtKB-KW"/>
</dbReference>
<dbReference type="AlphaFoldDB" id="A0A124FN16"/>
<keyword evidence="6" id="KW-0645">Protease</keyword>
<evidence type="ECO:0000256" key="18">
    <source>
        <dbReference type="SAM" id="Phobius"/>
    </source>
</evidence>
<dbReference type="EMBL" id="LGFU01000025">
    <property type="protein sequence ID" value="KUK46482.1"/>
    <property type="molecule type" value="Genomic_DNA"/>
</dbReference>
<evidence type="ECO:0000256" key="3">
    <source>
        <dbReference type="ARBA" id="ARBA00007739"/>
    </source>
</evidence>
<dbReference type="Proteomes" id="UP000064249">
    <property type="component" value="Unassembled WGS sequence"/>
</dbReference>
<dbReference type="NCBIfam" id="TIGR00296">
    <property type="entry name" value="TIGR00296 family protein"/>
    <property type="match status" value="1"/>
</dbReference>
<dbReference type="Gene3D" id="1.10.3810.10">
    <property type="entry name" value="Biosynthetic peptidoglycan transglycosylase-like"/>
    <property type="match status" value="1"/>
</dbReference>
<feature type="compositionally biased region" description="Low complexity" evidence="17">
    <location>
        <begin position="1166"/>
        <end position="1186"/>
    </location>
</feature>
<comment type="similarity">
    <text evidence="2">In the C-terminal section; belongs to the transpeptidase family.</text>
</comment>
<dbReference type="GO" id="GO:0008658">
    <property type="term" value="F:penicillin binding"/>
    <property type="evidence" value="ECO:0007669"/>
    <property type="project" value="InterPro"/>
</dbReference>
<dbReference type="Gene3D" id="3.40.710.10">
    <property type="entry name" value="DD-peptidase/beta-lactamase superfamily"/>
    <property type="match status" value="1"/>
</dbReference>
<comment type="catalytic activity">
    <reaction evidence="16">
        <text>[GlcNAc-(1-&gt;4)-Mur2Ac(oyl-L-Ala-gamma-D-Glu-L-Lys-D-Ala-D-Ala)](n)-di-trans,octa-cis-undecaprenyl diphosphate + beta-D-GlcNAc-(1-&gt;4)-Mur2Ac(oyl-L-Ala-gamma-D-Glu-L-Lys-D-Ala-D-Ala)-di-trans,octa-cis-undecaprenyl diphosphate = [GlcNAc-(1-&gt;4)-Mur2Ac(oyl-L-Ala-gamma-D-Glu-L-Lys-D-Ala-D-Ala)](n+1)-di-trans,octa-cis-undecaprenyl diphosphate + di-trans,octa-cis-undecaprenyl diphosphate + H(+)</text>
        <dbReference type="Rhea" id="RHEA:23708"/>
        <dbReference type="Rhea" id="RHEA-COMP:9602"/>
        <dbReference type="Rhea" id="RHEA-COMP:9603"/>
        <dbReference type="ChEBI" id="CHEBI:15378"/>
        <dbReference type="ChEBI" id="CHEBI:58405"/>
        <dbReference type="ChEBI" id="CHEBI:60033"/>
        <dbReference type="ChEBI" id="CHEBI:78435"/>
        <dbReference type="EC" id="2.4.99.28"/>
    </reaction>
</comment>
<dbReference type="SUPFAM" id="SSF143447">
    <property type="entry name" value="AMMECR1-like"/>
    <property type="match status" value="1"/>
</dbReference>
<dbReference type="PROSITE" id="PS51112">
    <property type="entry name" value="AMMECR1"/>
    <property type="match status" value="1"/>
</dbReference>
<dbReference type="PATRIC" id="fig|167964.4.peg.1395"/>
<dbReference type="NCBIfam" id="TIGR04335">
    <property type="entry name" value="AmmeMemoSam_A"/>
    <property type="match status" value="1"/>
</dbReference>
<keyword evidence="7" id="KW-0328">Glycosyltransferase</keyword>
<evidence type="ECO:0000256" key="8">
    <source>
        <dbReference type="ARBA" id="ARBA00022679"/>
    </source>
</evidence>
<dbReference type="Pfam" id="PF00912">
    <property type="entry name" value="Transgly"/>
    <property type="match status" value="1"/>
</dbReference>
<dbReference type="GO" id="GO:0006508">
    <property type="term" value="P:proteolysis"/>
    <property type="evidence" value="ECO:0007669"/>
    <property type="project" value="UniProtKB-KW"/>
</dbReference>
<dbReference type="GO" id="GO:0009002">
    <property type="term" value="F:serine-type D-Ala-D-Ala carboxypeptidase activity"/>
    <property type="evidence" value="ECO:0007669"/>
    <property type="project" value="UniProtKB-EC"/>
</dbReference>
<dbReference type="GO" id="GO:0008955">
    <property type="term" value="F:peptidoglycan glycosyltransferase activity"/>
    <property type="evidence" value="ECO:0007669"/>
    <property type="project" value="UniProtKB-EC"/>
</dbReference>
<organism evidence="20 21">
    <name type="scientific">Anaerolinea thermophila</name>
    <dbReference type="NCBI Taxonomy" id="167964"/>
    <lineage>
        <taxon>Bacteria</taxon>
        <taxon>Bacillati</taxon>
        <taxon>Chloroflexota</taxon>
        <taxon>Anaerolineae</taxon>
        <taxon>Anaerolineales</taxon>
        <taxon>Anaerolineaceae</taxon>
        <taxon>Anaerolinea</taxon>
    </lineage>
</organism>
<comment type="similarity">
    <text evidence="3">In the N-terminal section; belongs to the glycosyltransferase 51 family.</text>
</comment>
<dbReference type="GO" id="GO:0030288">
    <property type="term" value="C:outer membrane-bounded periplasmic space"/>
    <property type="evidence" value="ECO:0007669"/>
    <property type="project" value="TreeGrafter"/>
</dbReference>
<accession>A0A124FN16</accession>
<evidence type="ECO:0000256" key="5">
    <source>
        <dbReference type="ARBA" id="ARBA00022645"/>
    </source>
</evidence>
<dbReference type="PANTHER" id="PTHR32282">
    <property type="entry name" value="BINDING PROTEIN TRANSPEPTIDASE, PUTATIVE-RELATED"/>
    <property type="match status" value="1"/>
</dbReference>
<keyword evidence="8" id="KW-0808">Transferase</keyword>
<feature type="compositionally biased region" description="Polar residues" evidence="17">
    <location>
        <begin position="197"/>
        <end position="211"/>
    </location>
</feature>
<evidence type="ECO:0000256" key="14">
    <source>
        <dbReference type="ARBA" id="ARBA00023316"/>
    </source>
</evidence>
<evidence type="ECO:0000256" key="4">
    <source>
        <dbReference type="ARBA" id="ARBA00022475"/>
    </source>
</evidence>
<evidence type="ECO:0000256" key="1">
    <source>
        <dbReference type="ARBA" id="ARBA00004236"/>
    </source>
</evidence>
<feature type="region of interest" description="Disordered" evidence="17">
    <location>
        <begin position="195"/>
        <end position="258"/>
    </location>
</feature>
<evidence type="ECO:0000256" key="15">
    <source>
        <dbReference type="ARBA" id="ARBA00034000"/>
    </source>
</evidence>
<dbReference type="GO" id="GO:0005886">
    <property type="term" value="C:plasma membrane"/>
    <property type="evidence" value="ECO:0007669"/>
    <property type="project" value="UniProtKB-SubCell"/>
</dbReference>
<reference evidence="20 21" key="1">
    <citation type="journal article" date="2015" name="MBio">
        <title>Genome-Resolved Metagenomic Analysis Reveals Roles for Candidate Phyla and Other Microbial Community Members in Biogeochemical Transformations in Oil Reservoirs.</title>
        <authorList>
            <person name="Hu P."/>
            <person name="Tom L."/>
            <person name="Singh A."/>
            <person name="Thomas B.C."/>
            <person name="Baker B.J."/>
            <person name="Piceno Y.M."/>
            <person name="Andersen G.L."/>
            <person name="Banfield J.F."/>
        </authorList>
    </citation>
    <scope>NUCLEOTIDE SEQUENCE [LARGE SCALE GENOMIC DNA]</scope>
    <source>
        <strain evidence="20">46_16</strain>
    </source>
</reference>
<dbReference type="Pfam" id="PF01871">
    <property type="entry name" value="AMMECR1"/>
    <property type="match status" value="1"/>
</dbReference>
<evidence type="ECO:0000256" key="17">
    <source>
        <dbReference type="SAM" id="MobiDB-lite"/>
    </source>
</evidence>
<feature type="transmembrane region" description="Helical" evidence="18">
    <location>
        <begin position="301"/>
        <end position="326"/>
    </location>
</feature>
<dbReference type="InterPro" id="IPR027485">
    <property type="entry name" value="AMMECR1_N"/>
</dbReference>
<proteinExistence type="inferred from homology"/>
<dbReference type="SUPFAM" id="SSF56601">
    <property type="entry name" value="beta-lactamase/transpeptidase-like"/>
    <property type="match status" value="1"/>
</dbReference>
<comment type="caution">
    <text evidence="20">The sequence shown here is derived from an EMBL/GenBank/DDBJ whole genome shotgun (WGS) entry which is preliminary data.</text>
</comment>
<dbReference type="InterPro" id="IPR012338">
    <property type="entry name" value="Beta-lactam/transpept-like"/>
</dbReference>
<evidence type="ECO:0000256" key="7">
    <source>
        <dbReference type="ARBA" id="ARBA00022676"/>
    </source>
</evidence>
<evidence type="ECO:0000256" key="13">
    <source>
        <dbReference type="ARBA" id="ARBA00023268"/>
    </source>
</evidence>
<evidence type="ECO:0000256" key="11">
    <source>
        <dbReference type="ARBA" id="ARBA00022984"/>
    </source>
</evidence>
<evidence type="ECO:0000256" key="16">
    <source>
        <dbReference type="ARBA" id="ARBA00049902"/>
    </source>
</evidence>
<keyword evidence="14" id="KW-0961">Cell wall biogenesis/degradation</keyword>
<dbReference type="Pfam" id="PF00905">
    <property type="entry name" value="Transpeptidase"/>
    <property type="match status" value="1"/>
</dbReference>
<dbReference type="InterPro" id="IPR027623">
    <property type="entry name" value="AmmeMemoSam_A"/>
</dbReference>
<dbReference type="FunFam" id="1.10.3810.10:FF:000001">
    <property type="entry name" value="Penicillin-binding protein 1A"/>
    <property type="match status" value="1"/>
</dbReference>
<feature type="region of interest" description="Disordered" evidence="17">
    <location>
        <begin position="1166"/>
        <end position="1223"/>
    </location>
</feature>
<gene>
    <name evidence="20" type="ORF">XD73_0650</name>
</gene>
<keyword evidence="9" id="KW-0378">Hydrolase</keyword>
<dbReference type="GO" id="GO:0009252">
    <property type="term" value="P:peptidoglycan biosynthetic process"/>
    <property type="evidence" value="ECO:0007669"/>
    <property type="project" value="UniProtKB-KW"/>
</dbReference>
<dbReference type="InterPro" id="IPR036071">
    <property type="entry name" value="AMMECR1_dom_sf"/>
</dbReference>
<evidence type="ECO:0000256" key="12">
    <source>
        <dbReference type="ARBA" id="ARBA00023136"/>
    </source>
</evidence>
<dbReference type="InterPro" id="IPR036950">
    <property type="entry name" value="PBP_transglycosylase"/>
</dbReference>
<feature type="domain" description="AMMECR1" evidence="19">
    <location>
        <begin position="10"/>
        <end position="200"/>
    </location>
</feature>
<evidence type="ECO:0000256" key="6">
    <source>
        <dbReference type="ARBA" id="ARBA00022670"/>
    </source>
</evidence>
<keyword evidence="18" id="KW-1133">Transmembrane helix</keyword>
<evidence type="ECO:0000256" key="9">
    <source>
        <dbReference type="ARBA" id="ARBA00022801"/>
    </source>
</evidence>
<keyword evidence="12 18" id="KW-0472">Membrane</keyword>
<keyword evidence="10" id="KW-0133">Cell shape</keyword>
<evidence type="ECO:0000259" key="19">
    <source>
        <dbReference type="PROSITE" id="PS51112"/>
    </source>
</evidence>
<dbReference type="SUPFAM" id="SSF53955">
    <property type="entry name" value="Lysozyme-like"/>
    <property type="match status" value="1"/>
</dbReference>
<sequence length="1223" mass="135454">MMNKTELSQLERNLLLKIARESIVCAVNGLPLPHLDMNNLPEALQEDGASFVTLTIAGRLRGCIGTLEAYQSLVKDVQEHAVAAAMEDYRFSPVREEELEKIEIEISRLTSPVKLPYDRPQELLSLLTPHEDGVVLQDGYHRATFLPQVWDQLPDAAEFLTHLCLKMGVPGKTWQHKVLDVWVYHVEEFSEGHIEALSSSDDGASSQIQKTNIEESEPENEKSDPAAASMESTQEIRRKEETQPLPVNKRDTNASGSDLGEKINQTLHAFINSIKNRFSGGKGGGGRKKGGEKGKGCSSHVLLWVLLVFVVIFLGFSIFLVVQYFAIAATLPSVEDLRAKASQFETTRIYDRNGNLIYEILDPNAGFRTYVPLEEMSPYIIAATIATEDKDFYNNPGFDFWGIARALWQNYTSGTIVSGASTITQQLARTLLLSPEERSEQTVQRKAKEIILAAEITRRYSKDEILELYLNEIYYGNLAYGIEAASETYFNTSADLLNLAQASFLAGLPQAPAVYDVFSNPDATLYRHQDVVNLMYQLSAEEGCIDVSTSTAPVCVSLDEAVSAVLSIEGYPFEQKAINMPFPHWVSYIRALLEEQYDAQTIYRSGFKVYTTLDPDLQNYAQQAVKEQVAALEANNATDGALVALQPQSGEILAMVGSADFNNEEISGQVNMAVSPRQPGSSIKPLTYAAAFEKGWTPSTLIWDVKSEFPPSGDENDPREPYIPVNYDSKYHGPVLLRTALGSSYNIPAVKTLQYVGIYDDPDTPEEEGLIKFAERMGITTLTRDDYGLSLTLGGGDVSLLELTGAYAVFANEGSRAEPYAIARIVDHEGQVVYEREPKEHEVISIEHAYLITDILSDNAARTPAFGSNSILKLPFKVSVKTGTTNDFRDNWTIGYTADIAIGVWVGNADYTPMQNTSGLTGAAPIWSDVIQYAVERYQGGKPSVILQPATVEYDVVCAISGTKPSEKCPSEKSEIFAVGQPPLSAENDLWKKVKIDTWTNKEASLYCTEFNKETWTLNVADRWGKKWIKDTEQGRDWAAEIGFEDQIIFTPDERCSENEEQPIIKFVGLNEDAVIKNNKLDVQVVIDIPSHFKNFKLLIGEGADPKNWKTLIENGTSTYPQATVIYTLDLYDYHSSVLTLRLFVENDMNGYAEKKITITSALPTQTPAPTLTLTPTLTPTETPAPTDTPIPYPTETPLLIPSETPTPEFIPSENPVIATATP</sequence>
<dbReference type="InterPro" id="IPR023346">
    <property type="entry name" value="Lysozyme-like_dom_sf"/>
</dbReference>
<dbReference type="InterPro" id="IPR023473">
    <property type="entry name" value="AMMECR1"/>
</dbReference>
<name>A0A124FN16_9CHLR</name>
<evidence type="ECO:0000256" key="2">
    <source>
        <dbReference type="ARBA" id="ARBA00007090"/>
    </source>
</evidence>